<dbReference type="SUPFAM" id="SSF88946">
    <property type="entry name" value="Sigma2 domain of RNA polymerase sigma factors"/>
    <property type="match status" value="1"/>
</dbReference>
<dbReference type="Pfam" id="PF08281">
    <property type="entry name" value="Sigma70_r4_2"/>
    <property type="match status" value="1"/>
</dbReference>
<dbReference type="Proteomes" id="UP000787625">
    <property type="component" value="Unassembled WGS sequence"/>
</dbReference>
<evidence type="ECO:0000256" key="2">
    <source>
        <dbReference type="ARBA" id="ARBA00023015"/>
    </source>
</evidence>
<keyword evidence="3" id="KW-0731">Sigma factor</keyword>
<proteinExistence type="inferred from homology"/>
<dbReference type="GO" id="GO:0016987">
    <property type="term" value="F:sigma factor activity"/>
    <property type="evidence" value="ECO:0007669"/>
    <property type="project" value="UniProtKB-KW"/>
</dbReference>
<dbReference type="PANTHER" id="PTHR43133:SF51">
    <property type="entry name" value="RNA POLYMERASE SIGMA FACTOR"/>
    <property type="match status" value="1"/>
</dbReference>
<dbReference type="InterPro" id="IPR014284">
    <property type="entry name" value="RNA_pol_sigma-70_dom"/>
</dbReference>
<dbReference type="NCBIfam" id="TIGR02937">
    <property type="entry name" value="sigma70-ECF"/>
    <property type="match status" value="1"/>
</dbReference>
<evidence type="ECO:0000259" key="5">
    <source>
        <dbReference type="Pfam" id="PF04542"/>
    </source>
</evidence>
<organism evidence="7 8">
    <name type="scientific">Candidatus Avibacteroides avistercoris</name>
    <dbReference type="NCBI Taxonomy" id="2840690"/>
    <lineage>
        <taxon>Bacteria</taxon>
        <taxon>Pseudomonadati</taxon>
        <taxon>Bacteroidota</taxon>
        <taxon>Bacteroidia</taxon>
        <taxon>Bacteroidales</taxon>
        <taxon>Bacteroidaceae</taxon>
        <taxon>Bacteroidaceae incertae sedis</taxon>
        <taxon>Candidatus Avibacteroides</taxon>
    </lineage>
</organism>
<dbReference type="PANTHER" id="PTHR43133">
    <property type="entry name" value="RNA POLYMERASE ECF-TYPE SIGMA FACTO"/>
    <property type="match status" value="1"/>
</dbReference>
<reference evidence="7" key="2">
    <citation type="submission" date="2021-04" db="EMBL/GenBank/DDBJ databases">
        <authorList>
            <person name="Gilroy R."/>
        </authorList>
    </citation>
    <scope>NUCLEOTIDE SEQUENCE</scope>
    <source>
        <strain evidence="7">MalCec1-1739</strain>
    </source>
</reference>
<dbReference type="Gene3D" id="1.10.10.10">
    <property type="entry name" value="Winged helix-like DNA-binding domain superfamily/Winged helix DNA-binding domain"/>
    <property type="match status" value="1"/>
</dbReference>
<dbReference type="InterPro" id="IPR007627">
    <property type="entry name" value="RNA_pol_sigma70_r2"/>
</dbReference>
<evidence type="ECO:0000313" key="8">
    <source>
        <dbReference type="Proteomes" id="UP000787625"/>
    </source>
</evidence>
<dbReference type="Gene3D" id="1.10.1740.10">
    <property type="match status" value="1"/>
</dbReference>
<evidence type="ECO:0000256" key="3">
    <source>
        <dbReference type="ARBA" id="ARBA00023082"/>
    </source>
</evidence>
<gene>
    <name evidence="7" type="ORF">IAA93_04120</name>
</gene>
<feature type="domain" description="RNA polymerase sigma-70 region 2" evidence="5">
    <location>
        <begin position="24"/>
        <end position="91"/>
    </location>
</feature>
<evidence type="ECO:0000259" key="6">
    <source>
        <dbReference type="Pfam" id="PF08281"/>
    </source>
</evidence>
<sequence length="182" mass="20846">MTTINDATIASAMRRNAEDGFRMLMKKYKTAVYWHTRRLLVSHDDAQDATQETLIRVFRSFDRFKGDYPLGAWIYRIATNEALRILEQRSRKGTRLTLDDPSAGTTQMIADGYVDYSDLESIKLQRAILALPTKQQLAFNLRYYDELDYDEIASIIGTTAAGAKASYHIAKEKIIKYMNSTI</sequence>
<evidence type="ECO:0000313" key="7">
    <source>
        <dbReference type="EMBL" id="HJD52894.1"/>
    </source>
</evidence>
<name>A0A9D2UI56_9BACT</name>
<accession>A0A9D2UI56</accession>
<dbReference type="InterPro" id="IPR039425">
    <property type="entry name" value="RNA_pol_sigma-70-like"/>
</dbReference>
<evidence type="ECO:0000256" key="4">
    <source>
        <dbReference type="ARBA" id="ARBA00023163"/>
    </source>
</evidence>
<dbReference type="InterPro" id="IPR036388">
    <property type="entry name" value="WH-like_DNA-bd_sf"/>
</dbReference>
<dbReference type="Pfam" id="PF04542">
    <property type="entry name" value="Sigma70_r2"/>
    <property type="match status" value="1"/>
</dbReference>
<dbReference type="AlphaFoldDB" id="A0A9D2UI56"/>
<keyword evidence="2" id="KW-0805">Transcription regulation</keyword>
<dbReference type="EMBL" id="DWUP01000084">
    <property type="protein sequence ID" value="HJD52894.1"/>
    <property type="molecule type" value="Genomic_DNA"/>
</dbReference>
<feature type="domain" description="RNA polymerase sigma factor 70 region 4 type 2" evidence="6">
    <location>
        <begin position="123"/>
        <end position="173"/>
    </location>
</feature>
<evidence type="ECO:0000256" key="1">
    <source>
        <dbReference type="ARBA" id="ARBA00010641"/>
    </source>
</evidence>
<dbReference type="GO" id="GO:0003677">
    <property type="term" value="F:DNA binding"/>
    <property type="evidence" value="ECO:0007669"/>
    <property type="project" value="InterPro"/>
</dbReference>
<protein>
    <submittedName>
        <fullName evidence="7">RNA polymerase sigma factor</fullName>
    </submittedName>
</protein>
<dbReference type="GO" id="GO:0006352">
    <property type="term" value="P:DNA-templated transcription initiation"/>
    <property type="evidence" value="ECO:0007669"/>
    <property type="project" value="InterPro"/>
</dbReference>
<dbReference type="InterPro" id="IPR013324">
    <property type="entry name" value="RNA_pol_sigma_r3/r4-like"/>
</dbReference>
<dbReference type="InterPro" id="IPR013325">
    <property type="entry name" value="RNA_pol_sigma_r2"/>
</dbReference>
<comment type="similarity">
    <text evidence="1">Belongs to the sigma-70 factor family. ECF subfamily.</text>
</comment>
<dbReference type="InterPro" id="IPR013249">
    <property type="entry name" value="RNA_pol_sigma70_r4_t2"/>
</dbReference>
<reference evidence="7" key="1">
    <citation type="journal article" date="2021" name="PeerJ">
        <title>Extensive microbial diversity within the chicken gut microbiome revealed by metagenomics and culture.</title>
        <authorList>
            <person name="Gilroy R."/>
            <person name="Ravi A."/>
            <person name="Getino M."/>
            <person name="Pursley I."/>
            <person name="Horton D.L."/>
            <person name="Alikhan N.F."/>
            <person name="Baker D."/>
            <person name="Gharbi K."/>
            <person name="Hall N."/>
            <person name="Watson M."/>
            <person name="Adriaenssens E.M."/>
            <person name="Foster-Nyarko E."/>
            <person name="Jarju S."/>
            <person name="Secka A."/>
            <person name="Antonio M."/>
            <person name="Oren A."/>
            <person name="Chaudhuri R.R."/>
            <person name="La Ragione R."/>
            <person name="Hildebrand F."/>
            <person name="Pallen M.J."/>
        </authorList>
    </citation>
    <scope>NUCLEOTIDE SEQUENCE</scope>
    <source>
        <strain evidence="7">MalCec1-1739</strain>
    </source>
</reference>
<comment type="caution">
    <text evidence="7">The sequence shown here is derived from an EMBL/GenBank/DDBJ whole genome shotgun (WGS) entry which is preliminary data.</text>
</comment>
<dbReference type="SUPFAM" id="SSF88659">
    <property type="entry name" value="Sigma3 and sigma4 domains of RNA polymerase sigma factors"/>
    <property type="match status" value="1"/>
</dbReference>
<keyword evidence="4" id="KW-0804">Transcription</keyword>